<dbReference type="HOGENOM" id="CLU_1631756_0_0_3"/>
<keyword evidence="2" id="KW-1185">Reference proteome</keyword>
<reference evidence="1 2" key="1">
    <citation type="journal article" date="2008" name="Proc. Natl. Acad. Sci. U.S.A.">
        <title>Niche adaptation and genome expansion in the chlorophyll d-producing cyanobacterium Acaryochloris marina.</title>
        <authorList>
            <person name="Swingley W.D."/>
            <person name="Chen M."/>
            <person name="Cheung P.C."/>
            <person name="Conrad A.L."/>
            <person name="Dejesa L.C."/>
            <person name="Hao J."/>
            <person name="Honchak B.M."/>
            <person name="Karbach L.E."/>
            <person name="Kurdoglu A."/>
            <person name="Lahiri S."/>
            <person name="Mastrian S.D."/>
            <person name="Miyashita H."/>
            <person name="Page L."/>
            <person name="Ramakrishna P."/>
            <person name="Satoh S."/>
            <person name="Sattley W.M."/>
            <person name="Shimada Y."/>
            <person name="Taylor H.L."/>
            <person name="Tomo T."/>
            <person name="Tsuchiya T."/>
            <person name="Wang Z.T."/>
            <person name="Raymond J."/>
            <person name="Mimuro M."/>
            <person name="Blankenship R.E."/>
            <person name="Touchman J.W."/>
        </authorList>
    </citation>
    <scope>NUCLEOTIDE SEQUENCE [LARGE SCALE GENOMIC DNA]</scope>
    <source>
        <strain evidence="2">MBIC 11017</strain>
        <plasmid evidence="2">Plasmid pREB2</plasmid>
    </source>
</reference>
<accession>A8ZL82</accession>
<protein>
    <recommendedName>
        <fullName evidence="3">Toxin HicA</fullName>
    </recommendedName>
</protein>
<organism evidence="1 2">
    <name type="scientific">Acaryochloris marina (strain MBIC 11017)</name>
    <dbReference type="NCBI Taxonomy" id="329726"/>
    <lineage>
        <taxon>Bacteria</taxon>
        <taxon>Bacillati</taxon>
        <taxon>Cyanobacteriota</taxon>
        <taxon>Cyanophyceae</taxon>
        <taxon>Acaryochloridales</taxon>
        <taxon>Acaryochloridaceae</taxon>
        <taxon>Acaryochloris</taxon>
    </lineage>
</organism>
<evidence type="ECO:0000313" key="2">
    <source>
        <dbReference type="Proteomes" id="UP000000268"/>
    </source>
</evidence>
<evidence type="ECO:0008006" key="3">
    <source>
        <dbReference type="Google" id="ProtNLM"/>
    </source>
</evidence>
<sequence length="162" mass="18552">MFLDERFQEQSHKDFRPNSNQRYFVHSSFLDLVAIMAISVSIYANSWILASHYDSSETLTNSLVLYRRVFYTSIDIDTINHMASIDKIVAKMGNNPAGIKFSDLCKVCDHYFGEARQTSGSHRVYKTPWQGDPFVNIQSKKGMGKPYQVKQVLAAIQKLESM</sequence>
<gene>
    <name evidence="1" type="ordered locus">AM1_B0189</name>
</gene>
<dbReference type="EMBL" id="CP000839">
    <property type="protein sequence ID" value="ABW31909.1"/>
    <property type="molecule type" value="Genomic_DNA"/>
</dbReference>
<name>A8ZL82_ACAM1</name>
<geneLocation type="plasmid" evidence="1 2">
    <name>pREB2</name>
</geneLocation>
<dbReference type="Proteomes" id="UP000000268">
    <property type="component" value="Plasmid pREB2"/>
</dbReference>
<proteinExistence type="predicted"/>
<dbReference type="KEGG" id="amr:AM1_B0189"/>
<keyword evidence="1" id="KW-0614">Plasmid</keyword>
<dbReference type="AlphaFoldDB" id="A8ZL82"/>
<evidence type="ECO:0000313" key="1">
    <source>
        <dbReference type="EMBL" id="ABW31909.1"/>
    </source>
</evidence>